<protein>
    <submittedName>
        <fullName evidence="2">Uncharacterized protein</fullName>
    </submittedName>
</protein>
<dbReference type="Proteomes" id="UP000011135">
    <property type="component" value="Unassembled WGS sequence"/>
</dbReference>
<sequence>MNRGIMRRLKNLIFKFTIFAFAVVFANLSVDPRHQGYEPGFNDSNEIESLIELVLEMGLDIDQAIPESGTPEGDNSITKVNFFDWFYGHDYYGKQLARPVLRTSIFSIQKDDDITEFIRDIIPPPPKA</sequence>
<evidence type="ECO:0000256" key="1">
    <source>
        <dbReference type="SAM" id="Phobius"/>
    </source>
</evidence>
<proteinExistence type="predicted"/>
<feature type="transmembrane region" description="Helical" evidence="1">
    <location>
        <begin position="12"/>
        <end position="30"/>
    </location>
</feature>
<keyword evidence="1" id="KW-1133">Transmembrane helix</keyword>
<keyword evidence="1" id="KW-0472">Membrane</keyword>
<gene>
    <name evidence="2" type="ORF">C900_04910</name>
</gene>
<evidence type="ECO:0000313" key="2">
    <source>
        <dbReference type="EMBL" id="ELR69522.1"/>
    </source>
</evidence>
<name>L8JQ64_9BACT</name>
<keyword evidence="3" id="KW-1185">Reference proteome</keyword>
<dbReference type="AlphaFoldDB" id="L8JQ64"/>
<accession>L8JQ64</accession>
<reference evidence="2 3" key="1">
    <citation type="submission" date="2012-12" db="EMBL/GenBank/DDBJ databases">
        <title>Genome assembly of Fulvivirga imtechensis AK7.</title>
        <authorList>
            <person name="Nupur N."/>
            <person name="Khatri I."/>
            <person name="Kumar R."/>
            <person name="Subramanian S."/>
            <person name="Pinnaka A."/>
        </authorList>
    </citation>
    <scope>NUCLEOTIDE SEQUENCE [LARGE SCALE GENOMIC DNA]</scope>
    <source>
        <strain evidence="2 3">AK7</strain>
    </source>
</reference>
<evidence type="ECO:0000313" key="3">
    <source>
        <dbReference type="Proteomes" id="UP000011135"/>
    </source>
</evidence>
<comment type="caution">
    <text evidence="2">The sequence shown here is derived from an EMBL/GenBank/DDBJ whole genome shotgun (WGS) entry which is preliminary data.</text>
</comment>
<keyword evidence="1" id="KW-0812">Transmembrane</keyword>
<dbReference type="EMBL" id="AMZN01000071">
    <property type="protein sequence ID" value="ELR69522.1"/>
    <property type="molecule type" value="Genomic_DNA"/>
</dbReference>
<organism evidence="2 3">
    <name type="scientific">Fulvivirga imtechensis AK7</name>
    <dbReference type="NCBI Taxonomy" id="1237149"/>
    <lineage>
        <taxon>Bacteria</taxon>
        <taxon>Pseudomonadati</taxon>
        <taxon>Bacteroidota</taxon>
        <taxon>Cytophagia</taxon>
        <taxon>Cytophagales</taxon>
        <taxon>Fulvivirgaceae</taxon>
        <taxon>Fulvivirga</taxon>
    </lineage>
</organism>